<proteinExistence type="inferred from homology"/>
<organism evidence="5 6">
    <name type="scientific">Acrocarpospora macrocephala</name>
    <dbReference type="NCBI Taxonomy" id="150177"/>
    <lineage>
        <taxon>Bacteria</taxon>
        <taxon>Bacillati</taxon>
        <taxon>Actinomycetota</taxon>
        <taxon>Actinomycetes</taxon>
        <taxon>Streptosporangiales</taxon>
        <taxon>Streptosporangiaceae</taxon>
        <taxon>Acrocarpospora</taxon>
    </lineage>
</organism>
<evidence type="ECO:0000256" key="4">
    <source>
        <dbReference type="SAM" id="SignalP"/>
    </source>
</evidence>
<dbReference type="Proteomes" id="UP000331127">
    <property type="component" value="Unassembled WGS sequence"/>
</dbReference>
<comment type="caution">
    <text evidence="5">The sequence shown here is derived from an EMBL/GenBank/DDBJ whole genome shotgun (WGS) entry which is preliminary data.</text>
</comment>
<evidence type="ECO:0000313" key="5">
    <source>
        <dbReference type="EMBL" id="GES11481.1"/>
    </source>
</evidence>
<sequence>MFFTQHHRAQEAPVHRTVLAVAALAALAVSTACTAGTDAPTLGSQPKPSGSASLPAATIELWHGFAADSEVKAFTDAIAGFNKKFPQISVKMVKGVQDEHITQAVRGGNAPDVASSFTTDNVAQWCRSGVFQDLTQVIKQDGIDLSVLPAAARAYTEFEGKRCTMPLLADAYGLYYNKALMKGNEPPRTLSELTRLAKELTVRDPDGTIKVAGFIPSTQYYENSLSHLGPMVGATWYNPDGTSAIGSDPAWKQLLTWQKELLDWYGYANLETFRKSLGDEWGAEHPFFQGKVAMVLDGEWRNAMIAADEDAKSMDYGTAPLPVADAKPDLYGSGFTAGTVIGVPRGAKNPQAAWELVKYLTTDTDGLVTLSNALRNVPTTKAAMESPALAKDANFATFLQIFEHPKTTTLPSNVNSVFNQEAFSTFVLEWEAGRVKDLDAGLAKVDKEINDKLKLSGG</sequence>
<dbReference type="GO" id="GO:0015768">
    <property type="term" value="P:maltose transport"/>
    <property type="evidence" value="ECO:0007669"/>
    <property type="project" value="TreeGrafter"/>
</dbReference>
<dbReference type="GO" id="GO:0055052">
    <property type="term" value="C:ATP-binding cassette (ABC) transporter complex, substrate-binding subunit-containing"/>
    <property type="evidence" value="ECO:0007669"/>
    <property type="project" value="TreeGrafter"/>
</dbReference>
<accession>A0A5M3WVY5</accession>
<keyword evidence="2" id="KW-0813">Transport</keyword>
<gene>
    <name evidence="5" type="ORF">Amac_050780</name>
</gene>
<dbReference type="Pfam" id="PF13416">
    <property type="entry name" value="SBP_bac_8"/>
    <property type="match status" value="1"/>
</dbReference>
<evidence type="ECO:0000256" key="2">
    <source>
        <dbReference type="ARBA" id="ARBA00022448"/>
    </source>
</evidence>
<dbReference type="GO" id="GO:1901982">
    <property type="term" value="F:maltose binding"/>
    <property type="evidence" value="ECO:0007669"/>
    <property type="project" value="TreeGrafter"/>
</dbReference>
<dbReference type="EMBL" id="BLAE01000030">
    <property type="protein sequence ID" value="GES11481.1"/>
    <property type="molecule type" value="Genomic_DNA"/>
</dbReference>
<protein>
    <submittedName>
        <fullName evidence="5">Sugar ABC transporter substrate-binding protein</fullName>
    </submittedName>
</protein>
<reference evidence="5 6" key="1">
    <citation type="submission" date="2019-10" db="EMBL/GenBank/DDBJ databases">
        <title>Whole genome shotgun sequence of Acrocarpospora macrocephala NBRC 16266.</title>
        <authorList>
            <person name="Ichikawa N."/>
            <person name="Kimura A."/>
            <person name="Kitahashi Y."/>
            <person name="Komaki H."/>
            <person name="Oguchi A."/>
        </authorList>
    </citation>
    <scope>NUCLEOTIDE SEQUENCE [LARGE SCALE GENOMIC DNA]</scope>
    <source>
        <strain evidence="5 6">NBRC 16266</strain>
    </source>
</reference>
<dbReference type="InterPro" id="IPR006059">
    <property type="entry name" value="SBP"/>
</dbReference>
<name>A0A5M3WVY5_9ACTN</name>
<dbReference type="PANTHER" id="PTHR30061">
    <property type="entry name" value="MALTOSE-BINDING PERIPLASMIC PROTEIN"/>
    <property type="match status" value="1"/>
</dbReference>
<feature type="signal peptide" evidence="4">
    <location>
        <begin position="1"/>
        <end position="35"/>
    </location>
</feature>
<comment type="similarity">
    <text evidence="1">Belongs to the bacterial solute-binding protein 1 family.</text>
</comment>
<dbReference type="SUPFAM" id="SSF53850">
    <property type="entry name" value="Periplasmic binding protein-like II"/>
    <property type="match status" value="1"/>
</dbReference>
<feature type="chain" id="PRO_5038820018" evidence="4">
    <location>
        <begin position="36"/>
        <end position="458"/>
    </location>
</feature>
<dbReference type="Gene3D" id="3.40.190.10">
    <property type="entry name" value="Periplasmic binding protein-like II"/>
    <property type="match status" value="2"/>
</dbReference>
<dbReference type="PANTHER" id="PTHR30061:SF50">
    <property type="entry name" value="MALTOSE_MALTODEXTRIN-BINDING PERIPLASMIC PROTEIN"/>
    <property type="match status" value="1"/>
</dbReference>
<evidence type="ECO:0000313" key="6">
    <source>
        <dbReference type="Proteomes" id="UP000331127"/>
    </source>
</evidence>
<evidence type="ECO:0000256" key="1">
    <source>
        <dbReference type="ARBA" id="ARBA00008520"/>
    </source>
</evidence>
<keyword evidence="3 4" id="KW-0732">Signal</keyword>
<dbReference type="GO" id="GO:0042956">
    <property type="term" value="P:maltodextrin transmembrane transport"/>
    <property type="evidence" value="ECO:0007669"/>
    <property type="project" value="TreeGrafter"/>
</dbReference>
<dbReference type="AlphaFoldDB" id="A0A5M3WVY5"/>
<evidence type="ECO:0000256" key="3">
    <source>
        <dbReference type="ARBA" id="ARBA00022729"/>
    </source>
</evidence>
<keyword evidence="6" id="KW-1185">Reference proteome</keyword>
<dbReference type="OrthoDB" id="9795467at2"/>